<accession>A0A1V1NS75</accession>
<evidence type="ECO:0000313" key="1">
    <source>
        <dbReference type="EMBL" id="ETR65452.1"/>
    </source>
</evidence>
<proteinExistence type="predicted"/>
<dbReference type="AlphaFoldDB" id="A0A1V1NS75"/>
<protein>
    <submittedName>
        <fullName evidence="1">Uncharacterized protein</fullName>
    </submittedName>
</protein>
<dbReference type="EMBL" id="ATBP01002806">
    <property type="protein sequence ID" value="ETR65452.1"/>
    <property type="molecule type" value="Genomic_DNA"/>
</dbReference>
<evidence type="ECO:0000313" key="2">
    <source>
        <dbReference type="Proteomes" id="UP000189670"/>
    </source>
</evidence>
<reference evidence="2" key="1">
    <citation type="submission" date="2012-11" db="EMBL/GenBank/DDBJ databases">
        <authorList>
            <person name="Lucero-Rivera Y.E."/>
            <person name="Tovar-Ramirez D."/>
        </authorList>
    </citation>
    <scope>NUCLEOTIDE SEQUENCE [LARGE SCALE GENOMIC DNA]</scope>
    <source>
        <strain evidence="2">Araruama</strain>
    </source>
</reference>
<sequence length="72" mass="8605">MRDKQFFKPVNIRHLTNNKLFDEESLAHELNKLVQLNYLAFDPTKTIWQLQGNSMFYGLQQFIKNIEIKDSC</sequence>
<dbReference type="Proteomes" id="UP000189670">
    <property type="component" value="Unassembled WGS sequence"/>
</dbReference>
<organism evidence="1 2">
    <name type="scientific">Candidatus Magnetoglobus multicellularis str. Araruama</name>
    <dbReference type="NCBI Taxonomy" id="890399"/>
    <lineage>
        <taxon>Bacteria</taxon>
        <taxon>Pseudomonadati</taxon>
        <taxon>Thermodesulfobacteriota</taxon>
        <taxon>Desulfobacteria</taxon>
        <taxon>Desulfobacterales</taxon>
        <taxon>Desulfobacteraceae</taxon>
        <taxon>Candidatus Magnetoglobus</taxon>
    </lineage>
</organism>
<gene>
    <name evidence="1" type="ORF">OMM_14224</name>
</gene>
<comment type="caution">
    <text evidence="1">The sequence shown here is derived from an EMBL/GenBank/DDBJ whole genome shotgun (WGS) entry which is preliminary data.</text>
</comment>
<name>A0A1V1NS75_9BACT</name>